<dbReference type="InterPro" id="IPR036188">
    <property type="entry name" value="FAD/NAD-bd_sf"/>
</dbReference>
<evidence type="ECO:0000313" key="2">
    <source>
        <dbReference type="EMBL" id="WGX77048.1"/>
    </source>
</evidence>
<keyword evidence="3" id="KW-1185">Reference proteome</keyword>
<reference evidence="2 3" key="1">
    <citation type="submission" date="2023-04" db="EMBL/GenBank/DDBJ databases">
        <title>Bacteria Genome Submission.</title>
        <authorList>
            <person name="Isaac P."/>
        </authorList>
    </citation>
    <scope>NUCLEOTIDE SEQUENCE [LARGE SCALE GENOMIC DNA]</scope>
    <source>
        <strain evidence="2 3">SampleS7P1</strain>
    </source>
</reference>
<keyword evidence="1" id="KW-1133">Transmembrane helix</keyword>
<evidence type="ECO:0008006" key="4">
    <source>
        <dbReference type="Google" id="ProtNLM"/>
    </source>
</evidence>
<keyword evidence="1" id="KW-0472">Membrane</keyword>
<evidence type="ECO:0000313" key="3">
    <source>
        <dbReference type="Proteomes" id="UP001239169"/>
    </source>
</evidence>
<dbReference type="EMBL" id="CP124685">
    <property type="protein sequence ID" value="WGX77048.1"/>
    <property type="molecule type" value="Genomic_DNA"/>
</dbReference>
<keyword evidence="1" id="KW-0812">Transmembrane</keyword>
<dbReference type="SUPFAM" id="SSF51905">
    <property type="entry name" value="FAD/NAD(P)-binding domain"/>
    <property type="match status" value="1"/>
</dbReference>
<sequence length="46" mass="5123">MKESYWILSSKGECYEKLKEDLEVDTLIVGGGIVGVTAAYLLSKRE</sequence>
<feature type="transmembrane region" description="Helical" evidence="1">
    <location>
        <begin position="26"/>
        <end position="43"/>
    </location>
</feature>
<organism evidence="2 3">
    <name type="scientific">Paraclostridium bifermentans</name>
    <name type="common">Clostridium bifermentans</name>
    <dbReference type="NCBI Taxonomy" id="1490"/>
    <lineage>
        <taxon>Bacteria</taxon>
        <taxon>Bacillati</taxon>
        <taxon>Bacillota</taxon>
        <taxon>Clostridia</taxon>
        <taxon>Peptostreptococcales</taxon>
        <taxon>Peptostreptococcaceae</taxon>
        <taxon>Paraclostridium</taxon>
    </lineage>
</organism>
<protein>
    <recommendedName>
        <fullName evidence="4">FAD-dependent oxidoreductase</fullName>
    </recommendedName>
</protein>
<name>A0ABY8R7K0_PARBF</name>
<evidence type="ECO:0000256" key="1">
    <source>
        <dbReference type="SAM" id="Phobius"/>
    </source>
</evidence>
<dbReference type="Proteomes" id="UP001239169">
    <property type="component" value="Chromosome"/>
</dbReference>
<proteinExistence type="predicted"/>
<gene>
    <name evidence="2" type="ORF">QJS64_08685</name>
</gene>
<dbReference type="Gene3D" id="3.50.50.60">
    <property type="entry name" value="FAD/NAD(P)-binding domain"/>
    <property type="match status" value="1"/>
</dbReference>
<accession>A0ABY8R7K0</accession>